<dbReference type="PANTHER" id="PTHR37984">
    <property type="entry name" value="PROTEIN CBG26694"/>
    <property type="match status" value="1"/>
</dbReference>
<feature type="region of interest" description="Disordered" evidence="1">
    <location>
        <begin position="213"/>
        <end position="238"/>
    </location>
</feature>
<dbReference type="PROSITE" id="PS50994">
    <property type="entry name" value="INTEGRASE"/>
    <property type="match status" value="1"/>
</dbReference>
<name>A0AA88LE77_ARTSF</name>
<dbReference type="GO" id="GO:0003676">
    <property type="term" value="F:nucleic acid binding"/>
    <property type="evidence" value="ECO:0007669"/>
    <property type="project" value="InterPro"/>
</dbReference>
<proteinExistence type="predicted"/>
<dbReference type="InterPro" id="IPR036397">
    <property type="entry name" value="RNaseH_sf"/>
</dbReference>
<feature type="region of interest" description="Disordered" evidence="1">
    <location>
        <begin position="1"/>
        <end position="22"/>
    </location>
</feature>
<dbReference type="InterPro" id="IPR012337">
    <property type="entry name" value="RNaseH-like_sf"/>
</dbReference>
<dbReference type="PANTHER" id="PTHR37984:SF7">
    <property type="entry name" value="INTEGRASE CATALYTIC DOMAIN-CONTAINING PROTEIN"/>
    <property type="match status" value="1"/>
</dbReference>
<evidence type="ECO:0000259" key="2">
    <source>
        <dbReference type="PROSITE" id="PS50994"/>
    </source>
</evidence>
<feature type="compositionally biased region" description="Acidic residues" evidence="1">
    <location>
        <begin position="12"/>
        <end position="22"/>
    </location>
</feature>
<feature type="domain" description="Integrase catalytic" evidence="2">
    <location>
        <begin position="19"/>
        <end position="212"/>
    </location>
</feature>
<organism evidence="3 4">
    <name type="scientific">Artemia franciscana</name>
    <name type="common">Brine shrimp</name>
    <name type="synonym">Artemia sanfranciscana</name>
    <dbReference type="NCBI Taxonomy" id="6661"/>
    <lineage>
        <taxon>Eukaryota</taxon>
        <taxon>Metazoa</taxon>
        <taxon>Ecdysozoa</taxon>
        <taxon>Arthropoda</taxon>
        <taxon>Crustacea</taxon>
        <taxon>Branchiopoda</taxon>
        <taxon>Anostraca</taxon>
        <taxon>Artemiidae</taxon>
        <taxon>Artemia</taxon>
    </lineage>
</organism>
<dbReference type="InterPro" id="IPR050951">
    <property type="entry name" value="Retrovirus_Pol_polyprotein"/>
</dbReference>
<comment type="caution">
    <text evidence="3">The sequence shown here is derived from an EMBL/GenBank/DDBJ whole genome shotgun (WGS) entry which is preliminary data.</text>
</comment>
<feature type="non-terminal residue" evidence="3">
    <location>
        <position position="1"/>
    </location>
</feature>
<feature type="compositionally biased region" description="Basic and acidic residues" evidence="1">
    <location>
        <begin position="213"/>
        <end position="228"/>
    </location>
</feature>
<reference evidence="3" key="1">
    <citation type="submission" date="2023-07" db="EMBL/GenBank/DDBJ databases">
        <title>Chromosome-level genome assembly of Artemia franciscana.</title>
        <authorList>
            <person name="Jo E."/>
        </authorList>
    </citation>
    <scope>NUCLEOTIDE SEQUENCE</scope>
    <source>
        <tissue evidence="3">Whole body</tissue>
    </source>
</reference>
<sequence>MFAQKSKTVSAIDEENEQTGATPEEDETLFLYVINQDNGKDEAIVTLIINNQLPRNGTDFLITADYHSQFFEVDKLSTLTSKAVITKLKTLFAQYGMSVVFISDNGRQDSSTEFQGFAKAWGFRHLKSSSIYMQSNRLIKKSSQTAKSMMIKTSKNDENPYKGLLEYRNTPVDGLAAPAQLLMSHQLQPILPRTTKHQQKKVVPEKEFLNLHTERKQQYKSHYDRSDKPLSPLSVDDL</sequence>
<gene>
    <name evidence="3" type="ORF">QYM36_005557</name>
</gene>
<dbReference type="AlphaFoldDB" id="A0AA88LE77"/>
<evidence type="ECO:0000313" key="4">
    <source>
        <dbReference type="Proteomes" id="UP001187531"/>
    </source>
</evidence>
<evidence type="ECO:0000256" key="1">
    <source>
        <dbReference type="SAM" id="MobiDB-lite"/>
    </source>
</evidence>
<dbReference type="EMBL" id="JAVRJZ010000009">
    <property type="protein sequence ID" value="KAK2718290.1"/>
    <property type="molecule type" value="Genomic_DNA"/>
</dbReference>
<dbReference type="Gene3D" id="3.30.420.10">
    <property type="entry name" value="Ribonuclease H-like superfamily/Ribonuclease H"/>
    <property type="match status" value="1"/>
</dbReference>
<dbReference type="Proteomes" id="UP001187531">
    <property type="component" value="Unassembled WGS sequence"/>
</dbReference>
<evidence type="ECO:0000313" key="3">
    <source>
        <dbReference type="EMBL" id="KAK2718290.1"/>
    </source>
</evidence>
<keyword evidence="4" id="KW-1185">Reference proteome</keyword>
<dbReference type="SUPFAM" id="SSF53098">
    <property type="entry name" value="Ribonuclease H-like"/>
    <property type="match status" value="1"/>
</dbReference>
<protein>
    <recommendedName>
        <fullName evidence="2">Integrase catalytic domain-containing protein</fullName>
    </recommendedName>
</protein>
<accession>A0AA88LE77</accession>
<dbReference type="GO" id="GO:0015074">
    <property type="term" value="P:DNA integration"/>
    <property type="evidence" value="ECO:0007669"/>
    <property type="project" value="InterPro"/>
</dbReference>
<dbReference type="InterPro" id="IPR001584">
    <property type="entry name" value="Integrase_cat-core"/>
</dbReference>